<evidence type="ECO:0000256" key="3">
    <source>
        <dbReference type="SAM" id="SignalP"/>
    </source>
</evidence>
<evidence type="ECO:0000313" key="6">
    <source>
        <dbReference type="Proteomes" id="UP000748531"/>
    </source>
</evidence>
<protein>
    <recommendedName>
        <fullName evidence="4">CUB domain-containing protein</fullName>
    </recommendedName>
</protein>
<feature type="chain" id="PRO_5035319280" description="CUB domain-containing protein" evidence="3">
    <location>
        <begin position="23"/>
        <end position="147"/>
    </location>
</feature>
<dbReference type="Pfam" id="PF00431">
    <property type="entry name" value="CUB"/>
    <property type="match status" value="1"/>
</dbReference>
<dbReference type="Proteomes" id="UP000748531">
    <property type="component" value="Unassembled WGS sequence"/>
</dbReference>
<keyword evidence="1" id="KW-1015">Disulfide bond</keyword>
<name>A0A8J4T2M1_9TREM</name>
<dbReference type="InterPro" id="IPR035914">
    <property type="entry name" value="Sperma_CUB_dom_sf"/>
</dbReference>
<gene>
    <name evidence="5" type="ORF">PHET_10089</name>
</gene>
<feature type="domain" description="CUB" evidence="4">
    <location>
        <begin position="28"/>
        <end position="140"/>
    </location>
</feature>
<accession>A0A8J4T2M1</accession>
<dbReference type="InterPro" id="IPR000859">
    <property type="entry name" value="CUB_dom"/>
</dbReference>
<sequence length="147" mass="16779">MRAMGIVGFFVYLAILIPLSTGKQGKGCHRHYREGVWEFESISHPKKSLGFSFCMWSFETSPDKRISITFDSLDILSKKNPFIYDSLVIFDGSDCMSPSSELPPKSTIRNVVSTKNHITIMFYSGYKGKFPGFRVDYLPRDLPSKLY</sequence>
<reference evidence="5" key="1">
    <citation type="submission" date="2019-05" db="EMBL/GenBank/DDBJ databases">
        <title>Annotation for the trematode Paragonimus heterotremus.</title>
        <authorList>
            <person name="Choi Y.-J."/>
        </authorList>
    </citation>
    <scope>NUCLEOTIDE SEQUENCE</scope>
    <source>
        <strain evidence="5">LC</strain>
    </source>
</reference>
<proteinExistence type="predicted"/>
<feature type="signal peptide" evidence="3">
    <location>
        <begin position="1"/>
        <end position="22"/>
    </location>
</feature>
<keyword evidence="6" id="KW-1185">Reference proteome</keyword>
<dbReference type="CDD" id="cd00041">
    <property type="entry name" value="CUB"/>
    <property type="match status" value="1"/>
</dbReference>
<dbReference type="OrthoDB" id="10063988at2759"/>
<comment type="caution">
    <text evidence="2">Lacks conserved residue(s) required for the propagation of feature annotation.</text>
</comment>
<dbReference type="PROSITE" id="PS01180">
    <property type="entry name" value="CUB"/>
    <property type="match status" value="1"/>
</dbReference>
<evidence type="ECO:0000256" key="1">
    <source>
        <dbReference type="ARBA" id="ARBA00023157"/>
    </source>
</evidence>
<keyword evidence="3" id="KW-0732">Signal</keyword>
<evidence type="ECO:0000259" key="4">
    <source>
        <dbReference type="PROSITE" id="PS01180"/>
    </source>
</evidence>
<dbReference type="SUPFAM" id="SSF49854">
    <property type="entry name" value="Spermadhesin, CUB domain"/>
    <property type="match status" value="1"/>
</dbReference>
<dbReference type="EMBL" id="LUCH01006861">
    <property type="protein sequence ID" value="KAF5397048.1"/>
    <property type="molecule type" value="Genomic_DNA"/>
</dbReference>
<dbReference type="Gene3D" id="2.60.120.290">
    <property type="entry name" value="Spermadhesin, CUB domain"/>
    <property type="match status" value="1"/>
</dbReference>
<dbReference type="SMART" id="SM00042">
    <property type="entry name" value="CUB"/>
    <property type="match status" value="1"/>
</dbReference>
<dbReference type="AlphaFoldDB" id="A0A8J4T2M1"/>
<evidence type="ECO:0000313" key="5">
    <source>
        <dbReference type="EMBL" id="KAF5397048.1"/>
    </source>
</evidence>
<organism evidence="5 6">
    <name type="scientific">Paragonimus heterotremus</name>
    <dbReference type="NCBI Taxonomy" id="100268"/>
    <lineage>
        <taxon>Eukaryota</taxon>
        <taxon>Metazoa</taxon>
        <taxon>Spiralia</taxon>
        <taxon>Lophotrochozoa</taxon>
        <taxon>Platyhelminthes</taxon>
        <taxon>Trematoda</taxon>
        <taxon>Digenea</taxon>
        <taxon>Plagiorchiida</taxon>
        <taxon>Troglotremata</taxon>
        <taxon>Troglotrematidae</taxon>
        <taxon>Paragonimus</taxon>
    </lineage>
</organism>
<comment type="caution">
    <text evidence="5">The sequence shown here is derived from an EMBL/GenBank/DDBJ whole genome shotgun (WGS) entry which is preliminary data.</text>
</comment>
<evidence type="ECO:0000256" key="2">
    <source>
        <dbReference type="PROSITE-ProRule" id="PRU00059"/>
    </source>
</evidence>